<feature type="domain" description="Spore germination protein N-terminal" evidence="9">
    <location>
        <begin position="27"/>
        <end position="196"/>
    </location>
</feature>
<accession>A0A494XUA0</accession>
<evidence type="ECO:0000256" key="4">
    <source>
        <dbReference type="ARBA" id="ARBA00022729"/>
    </source>
</evidence>
<feature type="domain" description="Spore germination GerAC-like C-terminal" evidence="8">
    <location>
        <begin position="209"/>
        <end position="364"/>
    </location>
</feature>
<dbReference type="RefSeq" id="WP_120977307.1">
    <property type="nucleotide sequence ID" value="NZ_RBZM01000005.1"/>
</dbReference>
<protein>
    <submittedName>
        <fullName evidence="10">Ger(X)C family spore germination protein</fullName>
    </submittedName>
</protein>
<evidence type="ECO:0000256" key="6">
    <source>
        <dbReference type="ARBA" id="ARBA00023139"/>
    </source>
</evidence>
<sequence length="367" mass="41668">MISKRKIIGVFFLLASVTLILGGCGFKDIDKRFFVVAMGIDPGTRKDLIKVTLRLAIPSSKIESGEAKTELESLEAPTIAEAIRRIKSLVDKELDFGHCRVILFGKETLENGVRESTNWFLRRRDIQMVAYVGMAEPNATDVLQLKPQSERYPGNSLILSFGSEGTESSFILTEYLFDWTRRLAETGTDGFLPVVRVDKDKNSYQIDKVAFLDKQKLRLCLNATETQLFNISAKKFRKSIISVPIENVPIVLALSSVRTHIDYSKGEIPEITLRLRATGMLEESPSKFLNGNNRVIEQKIEKAFNDQVETLLYKIRDAGVDPYGFGLHYLSTYFGDHKMWERWKSAYPTIKFHVKSRIVIEETGLVE</sequence>
<gene>
    <name evidence="10" type="ORF">D7Z26_12580</name>
</gene>
<dbReference type="InterPro" id="IPR057336">
    <property type="entry name" value="GerAC_N"/>
</dbReference>
<dbReference type="EMBL" id="RBZM01000005">
    <property type="protein sequence ID" value="RKP54201.1"/>
    <property type="molecule type" value="Genomic_DNA"/>
</dbReference>
<evidence type="ECO:0000259" key="9">
    <source>
        <dbReference type="Pfam" id="PF25198"/>
    </source>
</evidence>
<proteinExistence type="inferred from homology"/>
<evidence type="ECO:0000256" key="2">
    <source>
        <dbReference type="ARBA" id="ARBA00007886"/>
    </source>
</evidence>
<keyword evidence="6" id="KW-0564">Palmitate</keyword>
<dbReference type="GO" id="GO:0009847">
    <property type="term" value="P:spore germination"/>
    <property type="evidence" value="ECO:0007669"/>
    <property type="project" value="InterPro"/>
</dbReference>
<keyword evidence="4" id="KW-0732">Signal</keyword>
<dbReference type="Pfam" id="PF05504">
    <property type="entry name" value="Spore_GerAC"/>
    <property type="match status" value="1"/>
</dbReference>
<dbReference type="Pfam" id="PF25198">
    <property type="entry name" value="Spore_GerAC_N"/>
    <property type="match status" value="1"/>
</dbReference>
<dbReference type="InterPro" id="IPR046953">
    <property type="entry name" value="Spore_GerAC-like_C"/>
</dbReference>
<dbReference type="NCBIfam" id="TIGR02887">
    <property type="entry name" value="spore_ger_x_C"/>
    <property type="match status" value="1"/>
</dbReference>
<dbReference type="GO" id="GO:0016020">
    <property type="term" value="C:membrane"/>
    <property type="evidence" value="ECO:0007669"/>
    <property type="project" value="UniProtKB-SubCell"/>
</dbReference>
<comment type="caution">
    <text evidence="10">The sequence shown here is derived from an EMBL/GenBank/DDBJ whole genome shotgun (WGS) entry which is preliminary data.</text>
</comment>
<keyword evidence="7" id="KW-0449">Lipoprotein</keyword>
<evidence type="ECO:0000313" key="10">
    <source>
        <dbReference type="EMBL" id="RKP54201.1"/>
    </source>
</evidence>
<dbReference type="Proteomes" id="UP000282076">
    <property type="component" value="Unassembled WGS sequence"/>
</dbReference>
<evidence type="ECO:0000313" key="11">
    <source>
        <dbReference type="Proteomes" id="UP000282076"/>
    </source>
</evidence>
<dbReference type="PANTHER" id="PTHR35789">
    <property type="entry name" value="SPORE GERMINATION PROTEIN B3"/>
    <property type="match status" value="1"/>
</dbReference>
<dbReference type="PANTHER" id="PTHR35789:SF1">
    <property type="entry name" value="SPORE GERMINATION PROTEIN B3"/>
    <property type="match status" value="1"/>
</dbReference>
<dbReference type="PROSITE" id="PS51257">
    <property type="entry name" value="PROKAR_LIPOPROTEIN"/>
    <property type="match status" value="1"/>
</dbReference>
<dbReference type="AlphaFoldDB" id="A0A494XUA0"/>
<dbReference type="InterPro" id="IPR008844">
    <property type="entry name" value="Spore_GerAC-like"/>
</dbReference>
<reference evidence="10 11" key="1">
    <citation type="submission" date="2018-10" db="EMBL/GenBank/DDBJ databases">
        <title>Cohnella sp. M2MS4P-1, whole genome shotgun sequence.</title>
        <authorList>
            <person name="Tuo L."/>
        </authorList>
    </citation>
    <scope>NUCLEOTIDE SEQUENCE [LARGE SCALE GENOMIC DNA]</scope>
    <source>
        <strain evidence="10 11">M2MS4P-1</strain>
    </source>
</reference>
<comment type="similarity">
    <text evidence="2">Belongs to the GerABKC lipoprotein family.</text>
</comment>
<evidence type="ECO:0000256" key="5">
    <source>
        <dbReference type="ARBA" id="ARBA00023136"/>
    </source>
</evidence>
<dbReference type="Gene3D" id="3.30.300.210">
    <property type="entry name" value="Nutrient germinant receptor protein C, domain 3"/>
    <property type="match status" value="1"/>
</dbReference>
<keyword evidence="3" id="KW-0309">Germination</keyword>
<organism evidence="10 11">
    <name type="scientific">Cohnella endophytica</name>
    <dbReference type="NCBI Taxonomy" id="2419778"/>
    <lineage>
        <taxon>Bacteria</taxon>
        <taxon>Bacillati</taxon>
        <taxon>Bacillota</taxon>
        <taxon>Bacilli</taxon>
        <taxon>Bacillales</taxon>
        <taxon>Paenibacillaceae</taxon>
        <taxon>Cohnella</taxon>
    </lineage>
</organism>
<evidence type="ECO:0000256" key="1">
    <source>
        <dbReference type="ARBA" id="ARBA00004635"/>
    </source>
</evidence>
<name>A0A494XUA0_9BACL</name>
<keyword evidence="11" id="KW-1185">Reference proteome</keyword>
<dbReference type="InterPro" id="IPR038501">
    <property type="entry name" value="Spore_GerAC_C_sf"/>
</dbReference>
<evidence type="ECO:0000256" key="3">
    <source>
        <dbReference type="ARBA" id="ARBA00022544"/>
    </source>
</evidence>
<evidence type="ECO:0000256" key="7">
    <source>
        <dbReference type="ARBA" id="ARBA00023288"/>
    </source>
</evidence>
<comment type="subcellular location">
    <subcellularLocation>
        <location evidence="1">Membrane</location>
        <topology evidence="1">Lipid-anchor</topology>
    </subcellularLocation>
</comment>
<dbReference type="OrthoDB" id="2433998at2"/>
<evidence type="ECO:0000259" key="8">
    <source>
        <dbReference type="Pfam" id="PF05504"/>
    </source>
</evidence>
<keyword evidence="5" id="KW-0472">Membrane</keyword>